<feature type="domain" description="Rhodanese" evidence="1">
    <location>
        <begin position="381"/>
        <end position="470"/>
    </location>
</feature>
<dbReference type="PANTHER" id="PTHR44086:SF10">
    <property type="entry name" value="THIOSULFATE SULFURTRANSFERASE_RHODANESE-LIKE DOMAIN-CONTAINING PROTEIN 3"/>
    <property type="match status" value="1"/>
</dbReference>
<reference evidence="2 3" key="1">
    <citation type="journal article" date="2016" name="Genome Biol. Evol.">
        <title>Divergent and convergent evolution of fungal pathogenicity.</title>
        <authorList>
            <person name="Shang Y."/>
            <person name="Xiao G."/>
            <person name="Zheng P."/>
            <person name="Cen K."/>
            <person name="Zhan S."/>
            <person name="Wang C."/>
        </authorList>
    </citation>
    <scope>NUCLEOTIDE SEQUENCE [LARGE SCALE GENOMIC DNA]</scope>
    <source>
        <strain evidence="2 3">RCEF 3172</strain>
    </source>
</reference>
<name>A0A166WA83_9HYPO</name>
<evidence type="ECO:0000259" key="1">
    <source>
        <dbReference type="PROSITE" id="PS50206"/>
    </source>
</evidence>
<comment type="caution">
    <text evidence="2">The sequence shown here is derived from an EMBL/GenBank/DDBJ whole genome shotgun (WGS) entry which is preliminary data.</text>
</comment>
<dbReference type="SMART" id="SM00450">
    <property type="entry name" value="RHOD"/>
    <property type="match status" value="4"/>
</dbReference>
<feature type="domain" description="Rhodanese" evidence="1">
    <location>
        <begin position="275"/>
        <end position="351"/>
    </location>
</feature>
<feature type="domain" description="Rhodanese" evidence="1">
    <location>
        <begin position="16"/>
        <end position="105"/>
    </location>
</feature>
<sequence>MVGFVTAQKVRHSWINHQEIALVDVREEGPYSLSHPLFAISVPVSELQVKLPALVPRLSAPIVVYDDGEGYAQRAVSRILAIGYRDVAILEGGLSAYALVGEVYRDVNVPSKAFGELVEAIKHTPSMPAGEVDEVLKTEKDVVVLDARRFSEYHTMSIPHGLSCPGGELVYRIFEAAPSPTTRVFVNCAGRTRSILGTQSLVNAGVPNKVVAIRNGTIGWLLAGLELEQGKTLRVSEPSQESKRRAREHAIAWSNHVGVSFINFSKLVQLVTESGKRTLHLLDVRTPEEYAARHPPFFESAPGGQLVQATDEWIGVRGARVVLYDDDGTRAPMTASWLKQLGWEVYVLEESSTIPADLPAPERPLWSVPEFGLVTVDDLPKLADVVVVDLARSPSYHRGHIPGAWYASGPELARDLKTIERSSATIVLTSPDGTVAAANLADAQSAVSQEVVYLAGGTLAWAQTNGALETKCRWLSDPIDVYKRPYEGTENARGDMQGYLDWEYGLVAQLANDGVASFHVTDAAKDTVGIDASG</sequence>
<protein>
    <submittedName>
        <fullName evidence="2">Rhodanese-like protein</fullName>
    </submittedName>
</protein>
<dbReference type="InterPro" id="IPR036873">
    <property type="entry name" value="Rhodanese-like_dom_sf"/>
</dbReference>
<evidence type="ECO:0000313" key="3">
    <source>
        <dbReference type="Proteomes" id="UP000076863"/>
    </source>
</evidence>
<evidence type="ECO:0000313" key="2">
    <source>
        <dbReference type="EMBL" id="OAA34510.1"/>
    </source>
</evidence>
<dbReference type="InterPro" id="IPR001763">
    <property type="entry name" value="Rhodanese-like_dom"/>
</dbReference>
<dbReference type="AlphaFoldDB" id="A0A166WA83"/>
<dbReference type="PANTHER" id="PTHR44086">
    <property type="entry name" value="THIOSULFATE SULFURTRANSFERASE RDL2, MITOCHONDRIAL-RELATED"/>
    <property type="match status" value="1"/>
</dbReference>
<dbReference type="Gene3D" id="3.40.250.10">
    <property type="entry name" value="Rhodanese-like domain"/>
    <property type="match status" value="4"/>
</dbReference>
<dbReference type="EMBL" id="AZHA01000052">
    <property type="protein sequence ID" value="OAA34510.1"/>
    <property type="molecule type" value="Genomic_DNA"/>
</dbReference>
<dbReference type="PROSITE" id="PS50206">
    <property type="entry name" value="RHODANESE_3"/>
    <property type="match status" value="4"/>
</dbReference>
<dbReference type="Proteomes" id="UP000076863">
    <property type="component" value="Unassembled WGS sequence"/>
</dbReference>
<proteinExistence type="predicted"/>
<dbReference type="Pfam" id="PF00581">
    <property type="entry name" value="Rhodanese"/>
    <property type="match status" value="4"/>
</dbReference>
<accession>A0A166WA83</accession>
<organism evidence="2 3">
    <name type="scientific">Beauveria brongniartii RCEF 3172</name>
    <dbReference type="NCBI Taxonomy" id="1081107"/>
    <lineage>
        <taxon>Eukaryota</taxon>
        <taxon>Fungi</taxon>
        <taxon>Dikarya</taxon>
        <taxon>Ascomycota</taxon>
        <taxon>Pezizomycotina</taxon>
        <taxon>Sordariomycetes</taxon>
        <taxon>Hypocreomycetidae</taxon>
        <taxon>Hypocreales</taxon>
        <taxon>Cordycipitaceae</taxon>
        <taxon>Beauveria</taxon>
        <taxon>Beauveria brongniartii</taxon>
    </lineage>
</organism>
<dbReference type="SUPFAM" id="SSF52821">
    <property type="entry name" value="Rhodanese/Cell cycle control phosphatase"/>
    <property type="match status" value="4"/>
</dbReference>
<keyword evidence="3" id="KW-1185">Reference proteome</keyword>
<gene>
    <name evidence="2" type="ORF">BBO_09163</name>
</gene>
<dbReference type="OrthoDB" id="566238at2759"/>
<feature type="domain" description="Rhodanese" evidence="1">
    <location>
        <begin position="138"/>
        <end position="229"/>
    </location>
</feature>
<dbReference type="GO" id="GO:0004792">
    <property type="term" value="F:thiosulfate-cyanide sulfurtransferase activity"/>
    <property type="evidence" value="ECO:0007669"/>
    <property type="project" value="TreeGrafter"/>
</dbReference>